<dbReference type="AlphaFoldDB" id="A0A1H0SYJ1"/>
<dbReference type="SUPFAM" id="SSF47384">
    <property type="entry name" value="Homodimeric domain of signal transducing histidine kinase"/>
    <property type="match status" value="1"/>
</dbReference>
<dbReference type="SMART" id="SM00387">
    <property type="entry name" value="HATPase_c"/>
    <property type="match status" value="1"/>
</dbReference>
<dbReference type="InterPro" id="IPR003661">
    <property type="entry name" value="HisK_dim/P_dom"/>
</dbReference>
<dbReference type="PANTHER" id="PTHR43711">
    <property type="entry name" value="TWO-COMPONENT HISTIDINE KINASE"/>
    <property type="match status" value="1"/>
</dbReference>
<dbReference type="InterPro" id="IPR036890">
    <property type="entry name" value="HATPase_C_sf"/>
</dbReference>
<keyword evidence="5" id="KW-0808">Transferase</keyword>
<dbReference type="PRINTS" id="PR00344">
    <property type="entry name" value="BCTRLSENSOR"/>
</dbReference>
<evidence type="ECO:0000256" key="3">
    <source>
        <dbReference type="ARBA" id="ARBA00012438"/>
    </source>
</evidence>
<evidence type="ECO:0000256" key="7">
    <source>
        <dbReference type="ARBA" id="ARBA00023012"/>
    </source>
</evidence>
<accession>A0A1H0SYJ1</accession>
<organism evidence="10 11">
    <name type="scientific">Nakamurella panacisegetis</name>
    <dbReference type="NCBI Taxonomy" id="1090615"/>
    <lineage>
        <taxon>Bacteria</taxon>
        <taxon>Bacillati</taxon>
        <taxon>Actinomycetota</taxon>
        <taxon>Actinomycetes</taxon>
        <taxon>Nakamurellales</taxon>
        <taxon>Nakamurellaceae</taxon>
        <taxon>Nakamurella</taxon>
    </lineage>
</organism>
<comment type="catalytic activity">
    <reaction evidence="1">
        <text>ATP + protein L-histidine = ADP + protein N-phospho-L-histidine.</text>
        <dbReference type="EC" id="2.7.13.3"/>
    </reaction>
</comment>
<dbReference type="InterPro" id="IPR004358">
    <property type="entry name" value="Sig_transdc_His_kin-like_C"/>
</dbReference>
<dbReference type="PROSITE" id="PS50109">
    <property type="entry name" value="HIS_KIN"/>
    <property type="match status" value="1"/>
</dbReference>
<evidence type="ECO:0000256" key="1">
    <source>
        <dbReference type="ARBA" id="ARBA00000085"/>
    </source>
</evidence>
<keyword evidence="7" id="KW-0902">Two-component regulatory system</keyword>
<dbReference type="GO" id="GO:0000155">
    <property type="term" value="F:phosphorelay sensor kinase activity"/>
    <property type="evidence" value="ECO:0007669"/>
    <property type="project" value="InterPro"/>
</dbReference>
<dbReference type="Gene3D" id="3.30.565.10">
    <property type="entry name" value="Histidine kinase-like ATPase, C-terminal domain"/>
    <property type="match status" value="1"/>
</dbReference>
<dbReference type="Proteomes" id="UP000198741">
    <property type="component" value="Chromosome I"/>
</dbReference>
<feature type="domain" description="Histidine kinase" evidence="9">
    <location>
        <begin position="136"/>
        <end position="342"/>
    </location>
</feature>
<dbReference type="InterPro" id="IPR003594">
    <property type="entry name" value="HATPase_dom"/>
</dbReference>
<evidence type="ECO:0000256" key="8">
    <source>
        <dbReference type="SAM" id="Phobius"/>
    </source>
</evidence>
<feature type="transmembrane region" description="Helical" evidence="8">
    <location>
        <begin position="12"/>
        <end position="31"/>
    </location>
</feature>
<gene>
    <name evidence="10" type="ORF">SAMN04515671_4360</name>
</gene>
<dbReference type="InterPro" id="IPR036097">
    <property type="entry name" value="HisK_dim/P_sf"/>
</dbReference>
<keyword evidence="6 10" id="KW-0418">Kinase</keyword>
<dbReference type="STRING" id="1090615.SAMN04515671_4360"/>
<name>A0A1H0SYJ1_9ACTN</name>
<evidence type="ECO:0000313" key="10">
    <source>
        <dbReference type="EMBL" id="SDP46754.1"/>
    </source>
</evidence>
<proteinExistence type="predicted"/>
<dbReference type="InterPro" id="IPR050736">
    <property type="entry name" value="Sensor_HK_Regulatory"/>
</dbReference>
<keyword evidence="4" id="KW-0597">Phosphoprotein</keyword>
<dbReference type="PANTHER" id="PTHR43711:SF1">
    <property type="entry name" value="HISTIDINE KINASE 1"/>
    <property type="match status" value="1"/>
</dbReference>
<evidence type="ECO:0000256" key="4">
    <source>
        <dbReference type="ARBA" id="ARBA00022553"/>
    </source>
</evidence>
<feature type="transmembrane region" description="Helical" evidence="8">
    <location>
        <begin position="60"/>
        <end position="77"/>
    </location>
</feature>
<sequence length="363" mass="39219">MSDTDSSPVNRPLAVAWAVFATGNIYLTFVLPGAETIPYHLVWASFALLYGLYPWPLRAAWTAFALITVATGTAFVSHALDQVIPWSECSEIVLMGVILALLMWHVERQRATRRTLLDVQAQERTWAQRRETTARFGTHEVRTRLAIARGFVELMGSSTSDSGMRSDAALVLGELDKASAIVSGLLTLATVGEPSSRVSFSLRDLLDSISRRWVSSADREFSTDSSIGEIEGDPERLEAALDCLIENAVKFTEPGQAIDITARADRGILVVTVTDEGMGIPQDELGHVFEMFRTGSTAGRRAGSGLGLSIVKAMAESRRGSVSVTSTEGQGSRFTLRLPLIEGDTAIMAWESSAPPATLAARG</sequence>
<evidence type="ECO:0000256" key="6">
    <source>
        <dbReference type="ARBA" id="ARBA00022777"/>
    </source>
</evidence>
<dbReference type="SUPFAM" id="SSF55874">
    <property type="entry name" value="ATPase domain of HSP90 chaperone/DNA topoisomerase II/histidine kinase"/>
    <property type="match status" value="1"/>
</dbReference>
<evidence type="ECO:0000256" key="5">
    <source>
        <dbReference type="ARBA" id="ARBA00022679"/>
    </source>
</evidence>
<dbReference type="EC" id="2.7.13.3" evidence="3"/>
<reference evidence="10 11" key="1">
    <citation type="submission" date="2016-10" db="EMBL/GenBank/DDBJ databases">
        <authorList>
            <person name="de Groot N.N."/>
        </authorList>
    </citation>
    <scope>NUCLEOTIDE SEQUENCE [LARGE SCALE GENOMIC DNA]</scope>
    <source>
        <strain evidence="11">P4-7,KCTC 19426,CECT 7604</strain>
    </source>
</reference>
<dbReference type="InterPro" id="IPR005467">
    <property type="entry name" value="His_kinase_dom"/>
</dbReference>
<dbReference type="Pfam" id="PF02518">
    <property type="entry name" value="HATPase_c"/>
    <property type="match status" value="1"/>
</dbReference>
<dbReference type="CDD" id="cd00082">
    <property type="entry name" value="HisKA"/>
    <property type="match status" value="1"/>
</dbReference>
<dbReference type="EMBL" id="LT629710">
    <property type="protein sequence ID" value="SDP46754.1"/>
    <property type="molecule type" value="Genomic_DNA"/>
</dbReference>
<dbReference type="GO" id="GO:0005886">
    <property type="term" value="C:plasma membrane"/>
    <property type="evidence" value="ECO:0007669"/>
    <property type="project" value="UniProtKB-SubCell"/>
</dbReference>
<keyword evidence="8" id="KW-1133">Transmembrane helix</keyword>
<evidence type="ECO:0000256" key="2">
    <source>
        <dbReference type="ARBA" id="ARBA00004236"/>
    </source>
</evidence>
<keyword evidence="8" id="KW-0472">Membrane</keyword>
<dbReference type="CDD" id="cd00075">
    <property type="entry name" value="HATPase"/>
    <property type="match status" value="1"/>
</dbReference>
<keyword evidence="8" id="KW-0812">Transmembrane</keyword>
<comment type="subcellular location">
    <subcellularLocation>
        <location evidence="2">Cell membrane</location>
    </subcellularLocation>
</comment>
<feature type="transmembrane region" description="Helical" evidence="8">
    <location>
        <begin position="83"/>
        <end position="104"/>
    </location>
</feature>
<keyword evidence="11" id="KW-1185">Reference proteome</keyword>
<protein>
    <recommendedName>
        <fullName evidence="3">histidine kinase</fullName>
        <ecNumber evidence="3">2.7.13.3</ecNumber>
    </recommendedName>
</protein>
<evidence type="ECO:0000259" key="9">
    <source>
        <dbReference type="PROSITE" id="PS50109"/>
    </source>
</evidence>
<evidence type="ECO:0000313" key="11">
    <source>
        <dbReference type="Proteomes" id="UP000198741"/>
    </source>
</evidence>